<dbReference type="Proteomes" id="UP001142292">
    <property type="component" value="Unassembled WGS sequence"/>
</dbReference>
<dbReference type="InterPro" id="IPR036661">
    <property type="entry name" value="Luciferase-like_sf"/>
</dbReference>
<sequence length="298" mass="32301">MGSVKISLWPNLVYPTADILAEAQAADQAGWFGVWVADHYMPNTGTEQIDDGPMHEVWGILPALAATTQNVRIGPLVSPTTFHHPALLANRSATIDHIAGGRFVLGMGAGWQINEHRAYGVELPSAKVLVDRFEEAIEVTRSLLDKPRTTFEGTHFQLTDAPCEPKPVASPLPILVGAKGPRMLRVVARHADEWNTWGTPESAGAVRAKLLEACEQVGRDPATMRTTVNLNLDLDGDNPGPSGMTQTGSVSELQDLIGRYVEKGFDEFILPTRFLGATGDQRIERAAQLKAEVIDPAL</sequence>
<evidence type="ECO:0000256" key="2">
    <source>
        <dbReference type="ARBA" id="ARBA00022643"/>
    </source>
</evidence>
<keyword evidence="2" id="KW-0288">FMN</keyword>
<reference evidence="6" key="1">
    <citation type="journal article" date="2014" name="Int. J. Syst. Evol. Microbiol.">
        <title>Complete genome of a new Firmicutes species belonging to the dominant human colonic microbiota ('Ruminococcus bicirculans') reveals two chromosomes and a selective capacity to utilize plant glucans.</title>
        <authorList>
            <consortium name="NISC Comparative Sequencing Program"/>
            <person name="Wegmann U."/>
            <person name="Louis P."/>
            <person name="Goesmann A."/>
            <person name="Henrissat B."/>
            <person name="Duncan S.H."/>
            <person name="Flint H.J."/>
        </authorList>
    </citation>
    <scope>NUCLEOTIDE SEQUENCE</scope>
    <source>
        <strain evidence="6">VKM Ac-1246</strain>
    </source>
</reference>
<keyword evidence="4" id="KW-0503">Monooxygenase</keyword>
<dbReference type="InterPro" id="IPR011251">
    <property type="entry name" value="Luciferase-like_dom"/>
</dbReference>
<organism evidence="6 7">
    <name type="scientific">Nocardioides luteus</name>
    <dbReference type="NCBI Taxonomy" id="1844"/>
    <lineage>
        <taxon>Bacteria</taxon>
        <taxon>Bacillati</taxon>
        <taxon>Actinomycetota</taxon>
        <taxon>Actinomycetes</taxon>
        <taxon>Propionibacteriales</taxon>
        <taxon>Nocardioidaceae</taxon>
        <taxon>Nocardioides</taxon>
    </lineage>
</organism>
<dbReference type="Pfam" id="PF00296">
    <property type="entry name" value="Bac_luciferase"/>
    <property type="match status" value="1"/>
</dbReference>
<evidence type="ECO:0000313" key="6">
    <source>
        <dbReference type="EMBL" id="GLJ69151.1"/>
    </source>
</evidence>
<keyword evidence="3" id="KW-0560">Oxidoreductase</keyword>
<keyword evidence="7" id="KW-1185">Reference proteome</keyword>
<name>A0ABQ5T1U2_9ACTN</name>
<dbReference type="PANTHER" id="PTHR42847:SF4">
    <property type="entry name" value="ALKANESULFONATE MONOOXYGENASE-RELATED"/>
    <property type="match status" value="1"/>
</dbReference>
<dbReference type="InterPro" id="IPR050172">
    <property type="entry name" value="SsuD_RutA_monooxygenase"/>
</dbReference>
<feature type="domain" description="Luciferase-like" evidence="5">
    <location>
        <begin position="17"/>
        <end position="230"/>
    </location>
</feature>
<evidence type="ECO:0000259" key="5">
    <source>
        <dbReference type="Pfam" id="PF00296"/>
    </source>
</evidence>
<dbReference type="EMBL" id="BSEL01000005">
    <property type="protein sequence ID" value="GLJ69151.1"/>
    <property type="molecule type" value="Genomic_DNA"/>
</dbReference>
<evidence type="ECO:0000313" key="7">
    <source>
        <dbReference type="Proteomes" id="UP001142292"/>
    </source>
</evidence>
<proteinExistence type="predicted"/>
<dbReference type="PANTHER" id="PTHR42847">
    <property type="entry name" value="ALKANESULFONATE MONOOXYGENASE"/>
    <property type="match status" value="1"/>
</dbReference>
<comment type="caution">
    <text evidence="6">The sequence shown here is derived from an EMBL/GenBank/DDBJ whole genome shotgun (WGS) entry which is preliminary data.</text>
</comment>
<evidence type="ECO:0000256" key="1">
    <source>
        <dbReference type="ARBA" id="ARBA00022630"/>
    </source>
</evidence>
<dbReference type="Gene3D" id="3.20.20.30">
    <property type="entry name" value="Luciferase-like domain"/>
    <property type="match status" value="1"/>
</dbReference>
<protein>
    <recommendedName>
        <fullName evidence="5">Luciferase-like domain-containing protein</fullName>
    </recommendedName>
</protein>
<accession>A0ABQ5T1U2</accession>
<reference evidence="6" key="2">
    <citation type="submission" date="2023-01" db="EMBL/GenBank/DDBJ databases">
        <authorList>
            <person name="Sun Q."/>
            <person name="Evtushenko L."/>
        </authorList>
    </citation>
    <scope>NUCLEOTIDE SEQUENCE</scope>
    <source>
        <strain evidence="6">VKM Ac-1246</strain>
    </source>
</reference>
<gene>
    <name evidence="6" type="ORF">GCM10017579_31870</name>
</gene>
<keyword evidence="1" id="KW-0285">Flavoprotein</keyword>
<evidence type="ECO:0000256" key="3">
    <source>
        <dbReference type="ARBA" id="ARBA00023002"/>
    </source>
</evidence>
<dbReference type="SUPFAM" id="SSF51679">
    <property type="entry name" value="Bacterial luciferase-like"/>
    <property type="match status" value="1"/>
</dbReference>
<evidence type="ECO:0000256" key="4">
    <source>
        <dbReference type="ARBA" id="ARBA00023033"/>
    </source>
</evidence>